<evidence type="ECO:0000313" key="1">
    <source>
        <dbReference type="EMBL" id="TGO12286.1"/>
    </source>
</evidence>
<protein>
    <submittedName>
        <fullName evidence="1">Uncharacterized protein</fullName>
    </submittedName>
</protein>
<keyword evidence="2" id="KW-1185">Reference proteome</keyword>
<accession>A0A4Z1EIV0</accession>
<dbReference type="Proteomes" id="UP000297777">
    <property type="component" value="Unassembled WGS sequence"/>
</dbReference>
<dbReference type="OrthoDB" id="10333713at2759"/>
<comment type="caution">
    <text evidence="1">The sequence shown here is derived from an EMBL/GenBank/DDBJ whole genome shotgun (WGS) entry which is preliminary data.</text>
</comment>
<reference evidence="1 2" key="1">
    <citation type="submission" date="2017-12" db="EMBL/GenBank/DDBJ databases">
        <title>Comparative genomics of Botrytis spp.</title>
        <authorList>
            <person name="Valero-Jimenez C.A."/>
            <person name="Tapia P."/>
            <person name="Veloso J."/>
            <person name="Silva-Moreno E."/>
            <person name="Staats M."/>
            <person name="Valdes J.H."/>
            <person name="Van Kan J.A.L."/>
        </authorList>
    </citation>
    <scope>NUCLEOTIDE SEQUENCE [LARGE SCALE GENOMIC DNA]</scope>
    <source>
        <strain evidence="1 2">Bt9001</strain>
    </source>
</reference>
<gene>
    <name evidence="1" type="ORF">BTUL_0091g00310</name>
</gene>
<proteinExistence type="predicted"/>
<dbReference type="EMBL" id="PQXH01000091">
    <property type="protein sequence ID" value="TGO12286.1"/>
    <property type="molecule type" value="Genomic_DNA"/>
</dbReference>
<evidence type="ECO:0000313" key="2">
    <source>
        <dbReference type="Proteomes" id="UP000297777"/>
    </source>
</evidence>
<dbReference type="AlphaFoldDB" id="A0A4Z1EIV0"/>
<sequence>MASALRFPRMTNNFHKLFNEVGYLAFAVHVCDCNEFELLCKKSKRNKPNKRVYFVAQKEVDEAWRALCQSTFAVWPTPEDWSEELKQKYLETQLSQNDSTLLKTLLGRIKYAYLSAQRLLERVPPSNLQTVDEASETNDNAISKISTTERQGKLAVESTLDRLENAASLGANDPGVMMTEKQGRLAERLSLVQLDDVDSRNDVFGDDDGDICMDRSSKDGTPRSENIVGTKSRIMALVG</sequence>
<name>A0A4Z1EIV0_9HELO</name>
<organism evidence="1 2">
    <name type="scientific">Botrytis tulipae</name>
    <dbReference type="NCBI Taxonomy" id="87230"/>
    <lineage>
        <taxon>Eukaryota</taxon>
        <taxon>Fungi</taxon>
        <taxon>Dikarya</taxon>
        <taxon>Ascomycota</taxon>
        <taxon>Pezizomycotina</taxon>
        <taxon>Leotiomycetes</taxon>
        <taxon>Helotiales</taxon>
        <taxon>Sclerotiniaceae</taxon>
        <taxon>Botrytis</taxon>
    </lineage>
</organism>